<feature type="compositionally biased region" description="Polar residues" evidence="1">
    <location>
        <begin position="1186"/>
        <end position="1214"/>
    </location>
</feature>
<dbReference type="Proteomes" id="UP000317977">
    <property type="component" value="Unassembled WGS sequence"/>
</dbReference>
<dbReference type="InterPro" id="IPR025567">
    <property type="entry name" value="DUF4332"/>
</dbReference>
<dbReference type="Gene3D" id="1.10.150.20">
    <property type="entry name" value="5' to 3' exonuclease, C-terminal subdomain"/>
    <property type="match status" value="1"/>
</dbReference>
<dbReference type="EMBL" id="SJPX01000004">
    <property type="protein sequence ID" value="TWU49571.1"/>
    <property type="molecule type" value="Genomic_DNA"/>
</dbReference>
<feature type="compositionally biased region" description="Low complexity" evidence="1">
    <location>
        <begin position="1239"/>
        <end position="1255"/>
    </location>
</feature>
<dbReference type="PANTHER" id="PTHR31294:SF8">
    <property type="entry name" value="KERATIN-ASSOCIATED PROTEIN 21-1-RELATED"/>
    <property type="match status" value="1"/>
</dbReference>
<feature type="domain" description="DUF4332" evidence="2">
    <location>
        <begin position="1332"/>
        <end position="1455"/>
    </location>
</feature>
<dbReference type="Pfam" id="PF14229">
    <property type="entry name" value="DUF4332"/>
    <property type="match status" value="2"/>
</dbReference>
<evidence type="ECO:0000313" key="3">
    <source>
        <dbReference type="EMBL" id="TWU49571.1"/>
    </source>
</evidence>
<reference evidence="3 4" key="1">
    <citation type="submission" date="2019-02" db="EMBL/GenBank/DDBJ databases">
        <title>Deep-cultivation of Planctomycetes and their phenomic and genomic characterization uncovers novel biology.</title>
        <authorList>
            <person name="Wiegand S."/>
            <person name="Jogler M."/>
            <person name="Boedeker C."/>
            <person name="Pinto D."/>
            <person name="Vollmers J."/>
            <person name="Rivas-Marin E."/>
            <person name="Kohn T."/>
            <person name="Peeters S.H."/>
            <person name="Heuer A."/>
            <person name="Rast P."/>
            <person name="Oberbeckmann S."/>
            <person name="Bunk B."/>
            <person name="Jeske O."/>
            <person name="Meyerdierks A."/>
            <person name="Storesund J.E."/>
            <person name="Kallscheuer N."/>
            <person name="Luecker S."/>
            <person name="Lage O.M."/>
            <person name="Pohl T."/>
            <person name="Merkel B.J."/>
            <person name="Hornburger P."/>
            <person name="Mueller R.-W."/>
            <person name="Bruemmer F."/>
            <person name="Labrenz M."/>
            <person name="Spormann A.M."/>
            <person name="Op Den Camp H."/>
            <person name="Overmann J."/>
            <person name="Amann R."/>
            <person name="Jetten M.S.M."/>
            <person name="Mascher T."/>
            <person name="Medema M.H."/>
            <person name="Devos D.P."/>
            <person name="Kaster A.-K."/>
            <person name="Ovreas L."/>
            <person name="Rohde M."/>
            <person name="Galperin M.Y."/>
            <person name="Jogler C."/>
        </authorList>
    </citation>
    <scope>NUCLEOTIDE SEQUENCE [LARGE SCALE GENOMIC DNA]</scope>
    <source>
        <strain evidence="3 4">Poly59</strain>
    </source>
</reference>
<sequence>MLLDRIDIDAHGPLNGVELGPFSEHLNVVTSPDGSGKTAIVRFIRDSLVNREYPLGMMSSSTGRVVWADRHGMLHCRREKDGTAGGRRSVQFESRGDKMPPSTGFHHASWASVTSHAGFSDSALAMKSIQLPESLVDGVITDATVTSVSRVVSACVRNGLDSPETYRSIPLGRDSVYADRDANFDSVGGYRREHAGDRRYENNQQLREELASIEAELGRLRSHRPIHRTSASNAGTYNSHREHELNRLHDQARGLRCHQAELRRWIDEIDNEASRHGGLASSVQATPDYHHYAAISDESLRRALDDLDTQMIRWQRAMLEVRGLRQAMLAGRDTFARYAGGPIDEAALRQMRLDGFYRAVDRYEPSRGWDDLYHNVYSGAGRPLVHLDEVEARIDAATRNIDWLLSRYTSPDKLQHAWFETIPSSVGYRSATSLEETLRVIRQDLRSVQLYTKTSAAARPTESAGSLRRDEELAELSHSESWLVAAIEGLNRHRDSLLRQHSAGHESKFTQWSDAAYRPNWVGLRRERDQRSAELARVSAELDHCLRTASELRRSMRSLPVIDSYLDHTDAAYVRSDYRPASDSRIQWLEQRRQTILEQLRATERSAASRSPLSVVASRWLVRLSAGRLQTVQWHYQIVSHQDVGVTINGRAEDQCTAADRAIASMAVRMAAGELLDQLGRPVPLILETHRELFQDADFAGYAAPMAYFEHGEHGRSNHPIAAALRDYAHRGRQIVVLTSHQGLADQLARVGARDFAIRGERVVHAHRPIWRPQYAAESYVGPHPHTNGENVVHAHYAVDGRADDVNRDFDMAWREAYGLYDNPERRHQAAPLQQHAPAVHPVDPSPVYGNAARTDWARDGVDYRDGYYFTDNYTTDSVSASVNPNASANARMQRSLYPETTFRATDGPNGHVASPMVNGTHISAATAPAATPQSPFFLSVDSPIDQAPSIDAVAAARLRGLSVTHINHLMQQDSNRLADALGLTNVVASTIRRWQAECRLVCRVPQLRGFDARVLVGCGILTPAQLASIHPVDLLERVEDFLATDRGQQLLLSGSSHELSRLTSWIAAANSNSDREFGGFARGRNGVRYDVNGNIHRGPGRANVVRAARGSRRSYYRDERLTESNDRDADFVFDSDRYEYENNDGLPSQRGRRRRSIRTVESIDRDSLIDDSLEGSVRRERNAHANRNGTSRNGSSHNGTSRNGSQQNRTSRNGSSQSNGYGLGSGYGSGYGSGSGSGQANRRNGSRSSSSSESTPRETVRYEQDLQERLEREPRETRQRRSRKSSRENGEARSERRRDREPRVREERSSRDSENELRFYLQRDSPIVDAPSIGARMAERLHAIGIYTVDDLLNADSESVAEQLGHRRIDADTVLQWQQQATLVCRVPMLRGHDAQLMVMAEVTTPEELAVQDADDMFAIIDAIASSTEGKRIIRNGKAPDLAEVTEWIGCAQHHRELRAA</sequence>
<feature type="domain" description="DUF4332" evidence="2">
    <location>
        <begin position="951"/>
        <end position="1072"/>
    </location>
</feature>
<feature type="region of interest" description="Disordered" evidence="1">
    <location>
        <begin position="1175"/>
        <end position="1318"/>
    </location>
</feature>
<dbReference type="RefSeq" id="WP_146535808.1">
    <property type="nucleotide sequence ID" value="NZ_SJPX01000004.1"/>
</dbReference>
<feature type="compositionally biased region" description="Gly residues" evidence="1">
    <location>
        <begin position="1222"/>
        <end position="1238"/>
    </location>
</feature>
<keyword evidence="4" id="KW-1185">Reference proteome</keyword>
<name>A0A5C6EPP0_9BACT</name>
<comment type="caution">
    <text evidence="3">The sequence shown here is derived from an EMBL/GenBank/DDBJ whole genome shotgun (WGS) entry which is preliminary data.</text>
</comment>
<evidence type="ECO:0000256" key="1">
    <source>
        <dbReference type="SAM" id="MobiDB-lite"/>
    </source>
</evidence>
<dbReference type="OrthoDB" id="219171at2"/>
<evidence type="ECO:0000259" key="2">
    <source>
        <dbReference type="Pfam" id="PF14229"/>
    </source>
</evidence>
<dbReference type="PANTHER" id="PTHR31294">
    <property type="match status" value="1"/>
</dbReference>
<organism evidence="3 4">
    <name type="scientific">Rubripirellula reticaptiva</name>
    <dbReference type="NCBI Taxonomy" id="2528013"/>
    <lineage>
        <taxon>Bacteria</taxon>
        <taxon>Pseudomonadati</taxon>
        <taxon>Planctomycetota</taxon>
        <taxon>Planctomycetia</taxon>
        <taxon>Pirellulales</taxon>
        <taxon>Pirellulaceae</taxon>
        <taxon>Rubripirellula</taxon>
    </lineage>
</organism>
<protein>
    <recommendedName>
        <fullName evidence="2">DUF4332 domain-containing protein</fullName>
    </recommendedName>
</protein>
<proteinExistence type="predicted"/>
<gene>
    <name evidence="3" type="ORF">Poly59_41880</name>
</gene>
<evidence type="ECO:0000313" key="4">
    <source>
        <dbReference type="Proteomes" id="UP000317977"/>
    </source>
</evidence>
<feature type="compositionally biased region" description="Basic and acidic residues" evidence="1">
    <location>
        <begin position="1256"/>
        <end position="1318"/>
    </location>
</feature>
<accession>A0A5C6EPP0</accession>